<evidence type="ECO:0000256" key="2">
    <source>
        <dbReference type="SAM" id="MobiDB-lite"/>
    </source>
</evidence>
<dbReference type="PANTHER" id="PTHR15323">
    <property type="entry name" value="D123 PROTEIN"/>
    <property type="match status" value="1"/>
</dbReference>
<name>A0A0D7BJ50_9AGAR</name>
<dbReference type="STRING" id="1314674.A0A0D7BJ50"/>
<feature type="region of interest" description="Disordered" evidence="2">
    <location>
        <begin position="1"/>
        <end position="31"/>
    </location>
</feature>
<dbReference type="InterPro" id="IPR009772">
    <property type="entry name" value="CDC123"/>
</dbReference>
<dbReference type="GO" id="GO:0005737">
    <property type="term" value="C:cytoplasm"/>
    <property type="evidence" value="ECO:0007669"/>
    <property type="project" value="TreeGrafter"/>
</dbReference>
<evidence type="ECO:0000313" key="3">
    <source>
        <dbReference type="EMBL" id="KIY70583.1"/>
    </source>
</evidence>
<dbReference type="EMBL" id="KN880466">
    <property type="protein sequence ID" value="KIY70583.1"/>
    <property type="molecule type" value="Genomic_DNA"/>
</dbReference>
<evidence type="ECO:0000313" key="4">
    <source>
        <dbReference type="Proteomes" id="UP000054007"/>
    </source>
</evidence>
<sequence length="290" mass="33066">MPEGSGLEGETSGITEEDTDEEEEEEEAEKYAFPELDSQIRQAIAEYGAVFPRLNFSSPKDAAWILPPGSPMKCTSPADVYLLLKSSDFTIHDLNRTNVFDGCSDGDSSAPYDLELVLRKWYSIDRSRECRCFVRDNNLIGITQRDMNFYEFWNDASTQTRIINTVKSIWNDTIKPKWKGGDHYVFDLLLTRDLTRAHIVDFNPYASRTDPLLFTYEELWKSFIHGQARDAPLLKVIDSRAHPAANSNVPANQHNMIPFEALSLASGRDLEEFSHIWQEEVRKSAVGDDE</sequence>
<gene>
    <name evidence="3" type="ORF">CYLTODRAFT_419673</name>
</gene>
<accession>A0A0D7BJ50</accession>
<reference evidence="3 4" key="1">
    <citation type="journal article" date="2015" name="Fungal Genet. Biol.">
        <title>Evolution of novel wood decay mechanisms in Agaricales revealed by the genome sequences of Fistulina hepatica and Cylindrobasidium torrendii.</title>
        <authorList>
            <person name="Floudas D."/>
            <person name="Held B.W."/>
            <person name="Riley R."/>
            <person name="Nagy L.G."/>
            <person name="Koehler G."/>
            <person name="Ransdell A.S."/>
            <person name="Younus H."/>
            <person name="Chow J."/>
            <person name="Chiniquy J."/>
            <person name="Lipzen A."/>
            <person name="Tritt A."/>
            <person name="Sun H."/>
            <person name="Haridas S."/>
            <person name="LaButti K."/>
            <person name="Ohm R.A."/>
            <person name="Kues U."/>
            <person name="Blanchette R.A."/>
            <person name="Grigoriev I.V."/>
            <person name="Minto R.E."/>
            <person name="Hibbett D.S."/>
        </authorList>
    </citation>
    <scope>NUCLEOTIDE SEQUENCE [LARGE SCALE GENOMIC DNA]</scope>
    <source>
        <strain evidence="3 4">FP15055 ss-10</strain>
    </source>
</reference>
<feature type="compositionally biased region" description="Acidic residues" evidence="2">
    <location>
        <begin position="15"/>
        <end position="28"/>
    </location>
</feature>
<dbReference type="PANTHER" id="PTHR15323:SF6">
    <property type="entry name" value="CELL DIVISION CYCLE PROTEIN 123 HOMOLOG"/>
    <property type="match status" value="1"/>
</dbReference>
<dbReference type="AlphaFoldDB" id="A0A0D7BJ50"/>
<comment type="similarity">
    <text evidence="1">Belongs to the CDC123 family.</text>
</comment>
<keyword evidence="4" id="KW-1185">Reference proteome</keyword>
<protein>
    <submittedName>
        <fullName evidence="3">D123-domain-containing protein</fullName>
    </submittedName>
</protein>
<dbReference type="Pfam" id="PF07065">
    <property type="entry name" value="D123"/>
    <property type="match status" value="1"/>
</dbReference>
<dbReference type="Proteomes" id="UP000054007">
    <property type="component" value="Unassembled WGS sequence"/>
</dbReference>
<dbReference type="OrthoDB" id="360540at2759"/>
<proteinExistence type="inferred from homology"/>
<evidence type="ECO:0000256" key="1">
    <source>
        <dbReference type="ARBA" id="ARBA00011047"/>
    </source>
</evidence>
<organism evidence="3 4">
    <name type="scientific">Cylindrobasidium torrendii FP15055 ss-10</name>
    <dbReference type="NCBI Taxonomy" id="1314674"/>
    <lineage>
        <taxon>Eukaryota</taxon>
        <taxon>Fungi</taxon>
        <taxon>Dikarya</taxon>
        <taxon>Basidiomycota</taxon>
        <taxon>Agaricomycotina</taxon>
        <taxon>Agaricomycetes</taxon>
        <taxon>Agaricomycetidae</taxon>
        <taxon>Agaricales</taxon>
        <taxon>Marasmiineae</taxon>
        <taxon>Physalacriaceae</taxon>
        <taxon>Cylindrobasidium</taxon>
    </lineage>
</organism>